<evidence type="ECO:0000313" key="8">
    <source>
        <dbReference type="Proteomes" id="UP000444721"/>
    </source>
</evidence>
<evidence type="ECO:0000256" key="2">
    <source>
        <dbReference type="ARBA" id="ARBA00023242"/>
    </source>
</evidence>
<dbReference type="RefSeq" id="XP_044563650.1">
    <property type="nucleotide sequence ID" value="XM_044705155.1"/>
</dbReference>
<evidence type="ECO:0000259" key="6">
    <source>
        <dbReference type="Pfam" id="PF04821"/>
    </source>
</evidence>
<feature type="compositionally biased region" description="Basic and acidic residues" evidence="5">
    <location>
        <begin position="20"/>
        <end position="31"/>
    </location>
</feature>
<dbReference type="OrthoDB" id="310853at2759"/>
<dbReference type="Pfam" id="PF04821">
    <property type="entry name" value="TIMELESS"/>
    <property type="match status" value="1"/>
</dbReference>
<feature type="domain" description="Timeless N-terminal" evidence="6">
    <location>
        <begin position="100"/>
        <end position="406"/>
    </location>
</feature>
<dbReference type="GO" id="GO:0006281">
    <property type="term" value="P:DNA repair"/>
    <property type="evidence" value="ECO:0007669"/>
    <property type="project" value="TreeGrafter"/>
</dbReference>
<keyword evidence="4" id="KW-0175">Coiled coil</keyword>
<dbReference type="EMBL" id="VFQX01000028">
    <property type="protein sequence ID" value="KAF0978937.1"/>
    <property type="molecule type" value="Genomic_DNA"/>
</dbReference>
<dbReference type="VEuPathDB" id="AmoebaDB:NfTy_033740"/>
<keyword evidence="3" id="KW-0131">Cell cycle</keyword>
<dbReference type="PANTHER" id="PTHR22940:SF4">
    <property type="entry name" value="PROTEIN TIMELESS HOMOLOG"/>
    <property type="match status" value="1"/>
</dbReference>
<dbReference type="VEuPathDB" id="AmoebaDB:NF0008330"/>
<dbReference type="AlphaFoldDB" id="A0A6A5BPC3"/>
<comment type="caution">
    <text evidence="7">The sequence shown here is derived from an EMBL/GenBank/DDBJ whole genome shotgun (WGS) entry which is preliminary data.</text>
</comment>
<feature type="region of interest" description="Disordered" evidence="5">
    <location>
        <begin position="1"/>
        <end position="36"/>
    </location>
</feature>
<feature type="region of interest" description="Disordered" evidence="5">
    <location>
        <begin position="889"/>
        <end position="1049"/>
    </location>
</feature>
<dbReference type="GeneID" id="68109225"/>
<evidence type="ECO:0000256" key="1">
    <source>
        <dbReference type="ARBA" id="ARBA00004123"/>
    </source>
</evidence>
<dbReference type="InterPro" id="IPR006906">
    <property type="entry name" value="Timeless_N"/>
</dbReference>
<reference evidence="7 8" key="1">
    <citation type="journal article" date="2019" name="Sci. Rep.">
        <title>Nanopore sequencing improves the draft genome of the human pathogenic amoeba Naegleria fowleri.</title>
        <authorList>
            <person name="Liechti N."/>
            <person name="Schurch N."/>
            <person name="Bruggmann R."/>
            <person name="Wittwer M."/>
        </authorList>
    </citation>
    <scope>NUCLEOTIDE SEQUENCE [LARGE SCALE GENOMIC DNA]</scope>
    <source>
        <strain evidence="7 8">ATCC 30894</strain>
    </source>
</reference>
<evidence type="ECO:0000313" key="7">
    <source>
        <dbReference type="EMBL" id="KAF0978937.1"/>
    </source>
</evidence>
<feature type="compositionally biased region" description="Basic residues" evidence="5">
    <location>
        <begin position="944"/>
        <end position="954"/>
    </location>
</feature>
<feature type="compositionally biased region" description="Basic residues" evidence="5">
    <location>
        <begin position="1021"/>
        <end position="1031"/>
    </location>
</feature>
<evidence type="ECO:0000256" key="5">
    <source>
        <dbReference type="SAM" id="MobiDB-lite"/>
    </source>
</evidence>
<dbReference type="Proteomes" id="UP000444721">
    <property type="component" value="Unassembled WGS sequence"/>
</dbReference>
<dbReference type="GO" id="GO:0003677">
    <property type="term" value="F:DNA binding"/>
    <property type="evidence" value="ECO:0007669"/>
    <property type="project" value="TreeGrafter"/>
</dbReference>
<keyword evidence="8" id="KW-1185">Reference proteome</keyword>
<protein>
    <recommendedName>
        <fullName evidence="6">Timeless N-terminal domain-containing protein</fullName>
    </recommendedName>
</protein>
<dbReference type="VEuPathDB" id="AmoebaDB:FDP41_002007"/>
<dbReference type="GO" id="GO:0000076">
    <property type="term" value="P:DNA replication checkpoint signaling"/>
    <property type="evidence" value="ECO:0007669"/>
    <property type="project" value="TreeGrafter"/>
</dbReference>
<organism evidence="7 8">
    <name type="scientific">Naegleria fowleri</name>
    <name type="common">Brain eating amoeba</name>
    <dbReference type="NCBI Taxonomy" id="5763"/>
    <lineage>
        <taxon>Eukaryota</taxon>
        <taxon>Discoba</taxon>
        <taxon>Heterolobosea</taxon>
        <taxon>Tetramitia</taxon>
        <taxon>Eutetramitia</taxon>
        <taxon>Vahlkampfiidae</taxon>
        <taxon>Naegleria</taxon>
    </lineage>
</organism>
<comment type="subcellular location">
    <subcellularLocation>
        <location evidence="1">Nucleus</location>
    </subcellularLocation>
</comment>
<feature type="coiled-coil region" evidence="4">
    <location>
        <begin position="362"/>
        <end position="389"/>
    </location>
</feature>
<dbReference type="InterPro" id="IPR044998">
    <property type="entry name" value="Timeless"/>
</dbReference>
<evidence type="ECO:0000256" key="3">
    <source>
        <dbReference type="ARBA" id="ARBA00023306"/>
    </source>
</evidence>
<feature type="compositionally biased region" description="Acidic residues" evidence="5">
    <location>
        <begin position="983"/>
        <end position="1004"/>
    </location>
</feature>
<gene>
    <name evidence="7" type="ORF">FDP41_002007</name>
</gene>
<feature type="compositionally biased region" description="Basic residues" evidence="5">
    <location>
        <begin position="969"/>
        <end position="978"/>
    </location>
</feature>
<evidence type="ECO:0000256" key="4">
    <source>
        <dbReference type="SAM" id="Coils"/>
    </source>
</evidence>
<sequence length="1049" mass="123376">MDFEDELEYQFESGSTNPRQEQHSVHDDGRVFDSVANDDDDDRVDISKERFEEEEAHFESDVKPHLVDIIQQFTNFIVFKDDEELSFEENTEIYASKRKLCIETMQDLQEILKEDITKRERRVWTFMIESNVYKNELFSLLAHHRKDFEIVREVVDVLLLLSESPDQNNPRFRKFQARGGAAERHRATFYFGKQMKLLQRLKQGILEQKFIHLIVWSLMDKENEMNSKHASNNDKKRRGLGDEELYAMTIFKLFNNLLSIPDAKHERVLKTEELQTRMQDVFIKQLQNDCQFLDYAVATFAKYVEKFDDVPSQSVMKKLSEFQLVLLKFATMICWNETAQDLFSASMAIPSSTTSTTEEMVMSQNEENMEKDNNELKRLLRREKIYKDQVKSLILTSRHTRFQGTLLERSSNVSKIIDKNKSILTFGDTDDEAEKENKKNDVKIQKTFVVPNVSQLNTATMYSASDNPFLVGGGQQKAASTMGARFGARRINVTSDKMELRFSISTLDTKKIIKTFADNLFRSCFNQFIELALKAIWKQQDESIAIRNELDQKSSKEALDHESERNLLYLSQFMLSFNRHKYLQKKKREEEKQYPDTVHFDISLVSNLLKQNMISMVFQKLLSEYFFIQHHFNLTFVITFLRELFMTFRWMGDRDHSGNNSITWGRIVSIHLHHILYDPTNMEGIVRLIREYKPYQNSTKYLSQLVLFVDLFVTVIEENLTIESFFMRKKGAYNSTDDNDDNQQEDDTTNQKRFELESLRRKFAHPSVLKQYMYLFRFYDVNSPEVNQCIIKTFKYLIEELNMELLMFRASFLKLCFNILSNKTFLTETSSNFEKKVNEEVVDFVLSVVKNFFKRVDEDPFTICESLHWSTMGEVSLLNNADTYSSISSLSRQSRRTSHADQTLGGFISREDDSSEEEYQLTSINNEDESSQQIPNEEEEEKKPKKKKHSKRKKREEEEESEQNEEKTKKKKKKKKKAKQEAEPQEEEQSAEVPQEEPYVEEEEKLLLSSSESSDDESRKSRLKRLTKKRVSFAPSALDSTNIMEELSL</sequence>
<name>A0A6A5BPC3_NAEFO</name>
<accession>A0A6A5BPC3</accession>
<dbReference type="GO" id="GO:0043111">
    <property type="term" value="P:replication fork arrest"/>
    <property type="evidence" value="ECO:0007669"/>
    <property type="project" value="TreeGrafter"/>
</dbReference>
<feature type="compositionally biased region" description="Acidic residues" evidence="5">
    <location>
        <begin position="926"/>
        <end position="940"/>
    </location>
</feature>
<dbReference type="OMA" id="DKMELRF"/>
<proteinExistence type="predicted"/>
<dbReference type="GO" id="GO:0031298">
    <property type="term" value="C:replication fork protection complex"/>
    <property type="evidence" value="ECO:0007669"/>
    <property type="project" value="TreeGrafter"/>
</dbReference>
<keyword evidence="2" id="KW-0539">Nucleus</keyword>
<dbReference type="PANTHER" id="PTHR22940">
    <property type="entry name" value="TIMEOUT/TIMELESS-2"/>
    <property type="match status" value="1"/>
</dbReference>